<protein>
    <submittedName>
        <fullName evidence="1">Uncharacterized protein</fullName>
    </submittedName>
</protein>
<dbReference type="EMBL" id="GILB01010351">
    <property type="protein sequence ID" value="NUU90684.1"/>
    <property type="molecule type" value="Transcribed_RNA"/>
</dbReference>
<organism evidence="1">
    <name type="scientific">Populus davidiana</name>
    <dbReference type="NCBI Taxonomy" id="266767"/>
    <lineage>
        <taxon>Eukaryota</taxon>
        <taxon>Viridiplantae</taxon>
        <taxon>Streptophyta</taxon>
        <taxon>Embryophyta</taxon>
        <taxon>Tracheophyta</taxon>
        <taxon>Spermatophyta</taxon>
        <taxon>Magnoliopsida</taxon>
        <taxon>eudicotyledons</taxon>
        <taxon>Gunneridae</taxon>
        <taxon>Pentapetalae</taxon>
        <taxon>rosids</taxon>
        <taxon>fabids</taxon>
        <taxon>Malpighiales</taxon>
        <taxon>Salicaceae</taxon>
        <taxon>Saliceae</taxon>
        <taxon>Populus</taxon>
    </lineage>
</organism>
<name>A0A6M2F019_9ROSI</name>
<evidence type="ECO:0000313" key="1">
    <source>
        <dbReference type="EMBL" id="NUU90684.1"/>
    </source>
</evidence>
<proteinExistence type="predicted"/>
<dbReference type="AlphaFoldDB" id="A0A6M2F019"/>
<reference evidence="1" key="1">
    <citation type="submission" date="2020-03" db="EMBL/GenBank/DDBJ databases">
        <authorList>
            <person name="Zhang R."/>
        </authorList>
    </citation>
    <scope>NUCLEOTIDE SEQUENCE</scope>
</reference>
<accession>A0A6M2F019</accession>
<sequence length="132" mass="14347">MFLASNALFFLDPRILKQYSNDRSRVMRISHPKKCVLVATRLDDGHLADAPSTLEDAPGGGMSMNPAFAMASTTTYIYRIFCSPGISASSISANTGIFSVFVVGLLRYWVSISRSGRSCPTPPSCFLVLFPS</sequence>